<dbReference type="Pfam" id="PF01934">
    <property type="entry name" value="HepT-like"/>
    <property type="match status" value="1"/>
</dbReference>
<evidence type="ECO:0000256" key="4">
    <source>
        <dbReference type="ARBA" id="ARBA00022741"/>
    </source>
</evidence>
<keyword evidence="7" id="KW-1185">Reference proteome</keyword>
<keyword evidence="2" id="KW-1277">Toxin-antitoxin system</keyword>
<dbReference type="RefSeq" id="WP_102647381.1">
    <property type="nucleotide sequence ID" value="NZ_PNYA01000020.1"/>
</dbReference>
<dbReference type="GO" id="GO:0004540">
    <property type="term" value="F:RNA nuclease activity"/>
    <property type="evidence" value="ECO:0007669"/>
    <property type="project" value="InterPro"/>
</dbReference>
<sequence length="126" mass="14355">MSSKEPRLPDYLGHIVEAITRIEGYIGDMPKEAFVANQLLVDAVVRNIEIVGEASNRVTKHHREFRDAHPEVEWRGSYEMRSAIAHDYFKVDLDLVWDTLKNDLPAMRATVQGLLDELNAKDRPAA</sequence>
<evidence type="ECO:0000313" key="6">
    <source>
        <dbReference type="EMBL" id="PMS17262.1"/>
    </source>
</evidence>
<dbReference type="PANTHER" id="PTHR34139:SF1">
    <property type="entry name" value="RNASE MJ1380-RELATED"/>
    <property type="match status" value="1"/>
</dbReference>
<evidence type="ECO:0000256" key="3">
    <source>
        <dbReference type="ARBA" id="ARBA00022722"/>
    </source>
</evidence>
<dbReference type="AlphaFoldDB" id="A0A2N7VJD7"/>
<dbReference type="InterPro" id="IPR051813">
    <property type="entry name" value="HepT_RNase_toxin"/>
</dbReference>
<dbReference type="GO" id="GO:0016787">
    <property type="term" value="F:hydrolase activity"/>
    <property type="evidence" value="ECO:0007669"/>
    <property type="project" value="UniProtKB-KW"/>
</dbReference>
<gene>
    <name evidence="6" type="ORF">C0Z18_21145</name>
</gene>
<proteinExistence type="predicted"/>
<evidence type="ECO:0008006" key="8">
    <source>
        <dbReference type="Google" id="ProtNLM"/>
    </source>
</evidence>
<protein>
    <recommendedName>
        <fullName evidence="8">DUF86 domain-containing protein</fullName>
    </recommendedName>
</protein>
<reference evidence="6 7" key="1">
    <citation type="submission" date="2018-01" db="EMBL/GenBank/DDBJ databases">
        <title>Whole genome analyses suggest that Burkholderia sensu lato contains two further novel genera in the rhizoxinica-symbiotica group Mycetohabitans gen. nov., and Trinickia gen. nov.: implications for the evolution of diazotrophy and nodulation in the Burkholderiaceae.</title>
        <authorList>
            <person name="Estrada-de los Santos P."/>
            <person name="Palmer M."/>
            <person name="Chavez-Ramirez B."/>
            <person name="Beukes C."/>
            <person name="Steenkamp E.T."/>
            <person name="Hirsch A.M."/>
            <person name="Manyaka P."/>
            <person name="Maluk M."/>
            <person name="Lafos M."/>
            <person name="Crook M."/>
            <person name="Gross E."/>
            <person name="Simon M.F."/>
            <person name="Bueno dos Reis Junior F."/>
            <person name="Poole P.S."/>
            <person name="Venter S.N."/>
            <person name="James E.K."/>
        </authorList>
    </citation>
    <scope>NUCLEOTIDE SEQUENCE [LARGE SCALE GENOMIC DNA]</scope>
    <source>
        <strain evidence="6 7">GIMN1.004</strain>
    </source>
</reference>
<keyword evidence="4" id="KW-0547">Nucleotide-binding</keyword>
<dbReference type="OrthoDB" id="4829434at2"/>
<dbReference type="GO" id="GO:0110001">
    <property type="term" value="C:toxin-antitoxin complex"/>
    <property type="evidence" value="ECO:0007669"/>
    <property type="project" value="InterPro"/>
</dbReference>
<dbReference type="PANTHER" id="PTHR34139">
    <property type="entry name" value="UPF0331 PROTEIN MJ0127"/>
    <property type="match status" value="1"/>
</dbReference>
<evidence type="ECO:0000256" key="5">
    <source>
        <dbReference type="ARBA" id="ARBA00022801"/>
    </source>
</evidence>
<dbReference type="InterPro" id="IPR008201">
    <property type="entry name" value="HepT-like"/>
</dbReference>
<keyword evidence="5" id="KW-0378">Hydrolase</keyword>
<dbReference type="Proteomes" id="UP000235616">
    <property type="component" value="Unassembled WGS sequence"/>
</dbReference>
<evidence type="ECO:0000313" key="7">
    <source>
        <dbReference type="Proteomes" id="UP000235616"/>
    </source>
</evidence>
<evidence type="ECO:0000256" key="1">
    <source>
        <dbReference type="ARBA" id="ARBA00022553"/>
    </source>
</evidence>
<keyword evidence="1" id="KW-0597">Phosphoprotein</keyword>
<dbReference type="EMBL" id="PNYA01000020">
    <property type="protein sequence ID" value="PMS17262.1"/>
    <property type="molecule type" value="Genomic_DNA"/>
</dbReference>
<dbReference type="GO" id="GO:0000166">
    <property type="term" value="F:nucleotide binding"/>
    <property type="evidence" value="ECO:0007669"/>
    <property type="project" value="UniProtKB-KW"/>
</dbReference>
<comment type="caution">
    <text evidence="6">The sequence shown here is derived from an EMBL/GenBank/DDBJ whole genome shotgun (WGS) entry which is preliminary data.</text>
</comment>
<organism evidence="6 7">
    <name type="scientific">Trinickia dabaoshanensis</name>
    <dbReference type="NCBI Taxonomy" id="564714"/>
    <lineage>
        <taxon>Bacteria</taxon>
        <taxon>Pseudomonadati</taxon>
        <taxon>Pseudomonadota</taxon>
        <taxon>Betaproteobacteria</taxon>
        <taxon>Burkholderiales</taxon>
        <taxon>Burkholderiaceae</taxon>
        <taxon>Trinickia</taxon>
    </lineage>
</organism>
<evidence type="ECO:0000256" key="2">
    <source>
        <dbReference type="ARBA" id="ARBA00022649"/>
    </source>
</evidence>
<keyword evidence="3" id="KW-0540">Nuclease</keyword>
<accession>A0A2N7VJD7</accession>
<name>A0A2N7VJD7_9BURK</name>